<organism evidence="1 2">
    <name type="scientific">Granulicella cerasi</name>
    <dbReference type="NCBI Taxonomy" id="741063"/>
    <lineage>
        <taxon>Bacteria</taxon>
        <taxon>Pseudomonadati</taxon>
        <taxon>Acidobacteriota</taxon>
        <taxon>Terriglobia</taxon>
        <taxon>Terriglobales</taxon>
        <taxon>Acidobacteriaceae</taxon>
        <taxon>Granulicella</taxon>
    </lineage>
</organism>
<dbReference type="PANTHER" id="PTHR10404">
    <property type="entry name" value="N-ACETYLATED-ALPHA-LINKED ACIDIC DIPEPTIDASE"/>
    <property type="match status" value="1"/>
</dbReference>
<dbReference type="Gene3D" id="3.40.630.10">
    <property type="entry name" value="Zn peptidases"/>
    <property type="match status" value="1"/>
</dbReference>
<accession>A0ABW1ZDH1</accession>
<name>A0ABW1ZDH1_9BACT</name>
<proteinExistence type="predicted"/>
<protein>
    <submittedName>
        <fullName evidence="1">Uncharacterized protein</fullName>
    </submittedName>
</protein>
<evidence type="ECO:0000313" key="1">
    <source>
        <dbReference type="EMBL" id="MFC6647025.1"/>
    </source>
</evidence>
<sequence length="120" mass="13220">MPSTDIGSHGPYGVYHSVFDNYNWFIKNADPTFAYLKEMSQVFGLELLHMADADVLPYDYRLYGKDVAGYIEKQQKRADKLGMKLNWSALDDASSKFAAAGNAVYAVQTGAVNADAGRPS</sequence>
<dbReference type="PANTHER" id="PTHR10404:SF46">
    <property type="entry name" value="VACUOLAR PROTEIN SORTING-ASSOCIATED PROTEIN 70"/>
    <property type="match status" value="1"/>
</dbReference>
<keyword evidence="2" id="KW-1185">Reference proteome</keyword>
<gene>
    <name evidence="1" type="ORF">ACFQBQ_15865</name>
</gene>
<dbReference type="RefSeq" id="WP_390235926.1">
    <property type="nucleotide sequence ID" value="NZ_JBHSWI010000001.1"/>
</dbReference>
<dbReference type="SUPFAM" id="SSF53187">
    <property type="entry name" value="Zn-dependent exopeptidases"/>
    <property type="match status" value="1"/>
</dbReference>
<evidence type="ECO:0000313" key="2">
    <source>
        <dbReference type="Proteomes" id="UP001596391"/>
    </source>
</evidence>
<dbReference type="Proteomes" id="UP001596391">
    <property type="component" value="Unassembled WGS sequence"/>
</dbReference>
<reference evidence="2" key="1">
    <citation type="journal article" date="2019" name="Int. J. Syst. Evol. Microbiol.">
        <title>The Global Catalogue of Microorganisms (GCM) 10K type strain sequencing project: providing services to taxonomists for standard genome sequencing and annotation.</title>
        <authorList>
            <consortium name="The Broad Institute Genomics Platform"/>
            <consortium name="The Broad Institute Genome Sequencing Center for Infectious Disease"/>
            <person name="Wu L."/>
            <person name="Ma J."/>
        </authorList>
    </citation>
    <scope>NUCLEOTIDE SEQUENCE [LARGE SCALE GENOMIC DNA]</scope>
    <source>
        <strain evidence="2">CGMCC 1.16026</strain>
    </source>
</reference>
<dbReference type="InterPro" id="IPR039373">
    <property type="entry name" value="Peptidase_M28B"/>
</dbReference>
<comment type="caution">
    <text evidence="1">The sequence shown here is derived from an EMBL/GenBank/DDBJ whole genome shotgun (WGS) entry which is preliminary data.</text>
</comment>
<dbReference type="EMBL" id="JBHSWI010000001">
    <property type="protein sequence ID" value="MFC6647025.1"/>
    <property type="molecule type" value="Genomic_DNA"/>
</dbReference>